<evidence type="ECO:0000313" key="2">
    <source>
        <dbReference type="Proteomes" id="UP000289708"/>
    </source>
</evidence>
<sequence length="330" mass="37132">MRKIPAENVFILSVFDREQWCPVLQARFVVQDLNALACILGEDADDDPELRDHYVLEDADLQAIGDRFGVDFNTSGMEFGGDELEISLFRPHSISKAPYLIHTGYELPLLLDGRKKLARMSDAYPPDQFEGEDRFDRWVATGVLHKEVVVEPFDEPVSGYLGHRTVYYTPMGEQWRIPAMKMLSEAAGRSGGWNEYFERLEGMLFGYSDQENDWWIDVGLTGGGFGGIPLCCAVDSNGLEWIEAAGFRALPPIDQPHLLIAHSKAHAGHELRTLFFESGEAVAIVRFNVLGRHLMELTDLAREGPWEISSEQIPLLNQNIRGLIAVVARR</sequence>
<name>A0A4Q0MID8_9HYPH</name>
<keyword evidence="2" id="KW-1185">Reference proteome</keyword>
<reference evidence="1 2" key="1">
    <citation type="submission" date="2018-12" db="EMBL/GenBank/DDBJ databases">
        <title>bacterium Hansschlegelia zhihuaiae S113.</title>
        <authorList>
            <person name="He J."/>
        </authorList>
    </citation>
    <scope>NUCLEOTIDE SEQUENCE [LARGE SCALE GENOMIC DNA]</scope>
    <source>
        <strain evidence="1 2">S 113</strain>
    </source>
</reference>
<dbReference type="RefSeq" id="WP_128777533.1">
    <property type="nucleotide sequence ID" value="NZ_RYFI01000009.1"/>
</dbReference>
<evidence type="ECO:0000313" key="1">
    <source>
        <dbReference type="EMBL" id="RXF73340.1"/>
    </source>
</evidence>
<dbReference type="OrthoDB" id="7355898at2"/>
<dbReference type="Proteomes" id="UP000289708">
    <property type="component" value="Unassembled WGS sequence"/>
</dbReference>
<accession>A0A4Q0MID8</accession>
<gene>
    <name evidence="1" type="ORF">EK403_10970</name>
</gene>
<dbReference type="AlphaFoldDB" id="A0A4Q0MID8"/>
<dbReference type="EMBL" id="RYFI01000009">
    <property type="protein sequence ID" value="RXF73340.1"/>
    <property type="molecule type" value="Genomic_DNA"/>
</dbReference>
<comment type="caution">
    <text evidence="1">The sequence shown here is derived from an EMBL/GenBank/DDBJ whole genome shotgun (WGS) entry which is preliminary data.</text>
</comment>
<organism evidence="1 2">
    <name type="scientific">Hansschlegelia zhihuaiae</name>
    <dbReference type="NCBI Taxonomy" id="405005"/>
    <lineage>
        <taxon>Bacteria</taxon>
        <taxon>Pseudomonadati</taxon>
        <taxon>Pseudomonadota</taxon>
        <taxon>Alphaproteobacteria</taxon>
        <taxon>Hyphomicrobiales</taxon>
        <taxon>Methylopilaceae</taxon>
        <taxon>Hansschlegelia</taxon>
    </lineage>
</organism>
<proteinExistence type="predicted"/>
<protein>
    <submittedName>
        <fullName evidence="1">Uncharacterized protein</fullName>
    </submittedName>
</protein>